<organism>
    <name type="scientific">Pyricularia oryzae (strain P131)</name>
    <name type="common">Rice blast fungus</name>
    <name type="synonym">Magnaporthe oryzae</name>
    <dbReference type="NCBI Taxonomy" id="1143193"/>
    <lineage>
        <taxon>Eukaryota</taxon>
        <taxon>Fungi</taxon>
        <taxon>Dikarya</taxon>
        <taxon>Ascomycota</taxon>
        <taxon>Pezizomycotina</taxon>
        <taxon>Sordariomycetes</taxon>
        <taxon>Sordariomycetidae</taxon>
        <taxon>Magnaporthales</taxon>
        <taxon>Pyriculariaceae</taxon>
        <taxon>Pyricularia</taxon>
    </lineage>
</organism>
<proteinExistence type="predicted"/>
<reference evidence="2" key="1">
    <citation type="journal article" date="2012" name="PLoS Genet.">
        <title>Comparative analysis of the genomes of two field isolates of the rice blast fungus Magnaporthe oryzae.</title>
        <authorList>
            <person name="Xue M."/>
            <person name="Yang J."/>
            <person name="Li Z."/>
            <person name="Hu S."/>
            <person name="Yao N."/>
            <person name="Dean R.A."/>
            <person name="Zhao W."/>
            <person name="Shen M."/>
            <person name="Zhang H."/>
            <person name="Li C."/>
            <person name="Liu L."/>
            <person name="Cao L."/>
            <person name="Xu X."/>
            <person name="Xing Y."/>
            <person name="Hsiang T."/>
            <person name="Zhang Z."/>
            <person name="Xu J.R."/>
            <person name="Peng Y.L."/>
        </authorList>
    </citation>
    <scope>NUCLEOTIDE SEQUENCE [LARGE SCALE GENOMIC DNA]</scope>
    <source>
        <strain evidence="2">P131</strain>
    </source>
</reference>
<name>L7IQN0_PYRO1</name>
<feature type="compositionally biased region" description="Polar residues" evidence="1">
    <location>
        <begin position="226"/>
        <end position="239"/>
    </location>
</feature>
<protein>
    <submittedName>
        <fullName evidence="2">Uncharacterized protein</fullName>
    </submittedName>
</protein>
<dbReference type="AlphaFoldDB" id="L7IQN0"/>
<feature type="compositionally biased region" description="Pro residues" evidence="1">
    <location>
        <begin position="1"/>
        <end position="10"/>
    </location>
</feature>
<feature type="region of interest" description="Disordered" evidence="1">
    <location>
        <begin position="1"/>
        <end position="52"/>
    </location>
</feature>
<feature type="compositionally biased region" description="Basic and acidic residues" evidence="1">
    <location>
        <begin position="242"/>
        <end position="251"/>
    </location>
</feature>
<evidence type="ECO:0000256" key="1">
    <source>
        <dbReference type="SAM" id="MobiDB-lite"/>
    </source>
</evidence>
<sequence>MPLSPFPMRPLPETSILKKGDPAPPPLDPRAFPRLSPSQLPENAVDDDEDEDMLPPASMIAILPIKSRPGNMRLPRYPKNLNSIVHDQWQRAPTQPFNRPPNPNQKHLQRRLPEETGLQNDSAAGEGNAVGRLLRSQSDTTVFGSNPGNNPISNIRSSSQQTLMEYDADKPLLRVVGFEYSPNPQARSSLVVAASPSGSDQQRDCRRIELHTYAQPRPDWPGYGQQHGSPLNQGTTQPENPYRADRGRKDRRAAEVASFAKLIVDKAGVKFSRSPTEDSIIGKVLGM</sequence>
<feature type="region of interest" description="Disordered" evidence="1">
    <location>
        <begin position="215"/>
        <end position="251"/>
    </location>
</feature>
<accession>L7IQN0</accession>
<gene>
    <name evidence="2" type="ORF">OOW_P131scaffold01677g1</name>
</gene>
<dbReference type="EMBL" id="JH794398">
    <property type="protein sequence ID" value="ELQ58246.1"/>
    <property type="molecule type" value="Genomic_DNA"/>
</dbReference>
<evidence type="ECO:0000313" key="2">
    <source>
        <dbReference type="EMBL" id="ELQ58246.1"/>
    </source>
</evidence>